<dbReference type="InterPro" id="IPR003018">
    <property type="entry name" value="GAF"/>
</dbReference>
<dbReference type="PIRSF" id="PIRSF036625">
    <property type="entry name" value="GAF_ANTAR"/>
    <property type="match status" value="1"/>
</dbReference>
<evidence type="ECO:0000256" key="1">
    <source>
        <dbReference type="ARBA" id="ARBA00023015"/>
    </source>
</evidence>
<feature type="domain" description="ANTAR" evidence="3">
    <location>
        <begin position="159"/>
        <end position="220"/>
    </location>
</feature>
<gene>
    <name evidence="4" type="ORF">EV653_0032</name>
</gene>
<proteinExistence type="predicted"/>
<evidence type="ECO:0000256" key="2">
    <source>
        <dbReference type="ARBA" id="ARBA00023163"/>
    </source>
</evidence>
<dbReference type="GO" id="GO:0003723">
    <property type="term" value="F:RNA binding"/>
    <property type="evidence" value="ECO:0007669"/>
    <property type="project" value="InterPro"/>
</dbReference>
<evidence type="ECO:0000259" key="3">
    <source>
        <dbReference type="PROSITE" id="PS50921"/>
    </source>
</evidence>
<dbReference type="Pfam" id="PF13185">
    <property type="entry name" value="GAF_2"/>
    <property type="match status" value="1"/>
</dbReference>
<evidence type="ECO:0000313" key="4">
    <source>
        <dbReference type="EMBL" id="TDW74930.1"/>
    </source>
</evidence>
<keyword evidence="1" id="KW-0805">Transcription regulation</keyword>
<name>A0A4R8CF64_9ACTN</name>
<evidence type="ECO:0000313" key="5">
    <source>
        <dbReference type="Proteomes" id="UP000295146"/>
    </source>
</evidence>
<dbReference type="Gene3D" id="3.30.450.40">
    <property type="match status" value="1"/>
</dbReference>
<accession>A0A4R8CF64</accession>
<dbReference type="Gene3D" id="1.10.10.10">
    <property type="entry name" value="Winged helix-like DNA-binding domain superfamily/Winged helix DNA-binding domain"/>
    <property type="match status" value="1"/>
</dbReference>
<sequence length="228" mass="24895">MEIAQLFEAVEKVAASLRFPLDGEDAVRMITWSAADTIPSIDHASISLTTKTGEIQTLAPTDAIAARADELQYELHQGPCLDAAIEEPIVQVNDLRDDPRWPVFGPKAADLGLRAQVAFQFRADPNVRGALNLYANQPRSIGQDDRLLGLMFANLTAVALGWTRHATSPAIALDPREEIGRAVGIVMDRYQVDPERAFAFLVQVSQSENIKLREVAAKLVADTAPEPN</sequence>
<protein>
    <submittedName>
        <fullName evidence="4">GAF domain-containing protein</fullName>
    </submittedName>
</protein>
<keyword evidence="2" id="KW-0804">Transcription</keyword>
<dbReference type="AlphaFoldDB" id="A0A4R8CF64"/>
<dbReference type="Proteomes" id="UP000295146">
    <property type="component" value="Unassembled WGS sequence"/>
</dbReference>
<dbReference type="Pfam" id="PF03861">
    <property type="entry name" value="ANTAR"/>
    <property type="match status" value="1"/>
</dbReference>
<dbReference type="InterPro" id="IPR036388">
    <property type="entry name" value="WH-like_DNA-bd_sf"/>
</dbReference>
<organism evidence="4 5">
    <name type="scientific">Kribbella pratensis</name>
    <dbReference type="NCBI Taxonomy" id="2512112"/>
    <lineage>
        <taxon>Bacteria</taxon>
        <taxon>Bacillati</taxon>
        <taxon>Actinomycetota</taxon>
        <taxon>Actinomycetes</taxon>
        <taxon>Propionibacteriales</taxon>
        <taxon>Kribbellaceae</taxon>
        <taxon>Kribbella</taxon>
    </lineage>
</organism>
<comment type="caution">
    <text evidence="4">The sequence shown here is derived from an EMBL/GenBank/DDBJ whole genome shotgun (WGS) entry which is preliminary data.</text>
</comment>
<dbReference type="PROSITE" id="PS50921">
    <property type="entry name" value="ANTAR"/>
    <property type="match status" value="1"/>
</dbReference>
<dbReference type="SUPFAM" id="SSF55781">
    <property type="entry name" value="GAF domain-like"/>
    <property type="match status" value="1"/>
</dbReference>
<dbReference type="InterPro" id="IPR005561">
    <property type="entry name" value="ANTAR"/>
</dbReference>
<dbReference type="InterPro" id="IPR012074">
    <property type="entry name" value="GAF_ANTAR"/>
</dbReference>
<reference evidence="4 5" key="1">
    <citation type="submission" date="2019-03" db="EMBL/GenBank/DDBJ databases">
        <title>Genomic Encyclopedia of Type Strains, Phase III (KMG-III): the genomes of soil and plant-associated and newly described type strains.</title>
        <authorList>
            <person name="Whitman W."/>
        </authorList>
    </citation>
    <scope>NUCLEOTIDE SEQUENCE [LARGE SCALE GENOMIC DNA]</scope>
    <source>
        <strain evidence="4 5">VKM Ac-2573</strain>
    </source>
</reference>
<dbReference type="InterPro" id="IPR029016">
    <property type="entry name" value="GAF-like_dom_sf"/>
</dbReference>
<dbReference type="RefSeq" id="WP_238159475.1">
    <property type="nucleotide sequence ID" value="NZ_SODP01000001.1"/>
</dbReference>
<dbReference type="EMBL" id="SODP01000001">
    <property type="protein sequence ID" value="TDW74930.1"/>
    <property type="molecule type" value="Genomic_DNA"/>
</dbReference>
<dbReference type="SMART" id="SM01012">
    <property type="entry name" value="ANTAR"/>
    <property type="match status" value="1"/>
</dbReference>
<keyword evidence="5" id="KW-1185">Reference proteome</keyword>